<evidence type="ECO:0000256" key="2">
    <source>
        <dbReference type="ARBA" id="ARBA00022692"/>
    </source>
</evidence>
<dbReference type="Gene3D" id="2.60.40.10">
    <property type="entry name" value="Immunoglobulins"/>
    <property type="match status" value="1"/>
</dbReference>
<gene>
    <name evidence="7" type="ORF">IRJ41_009880</name>
</gene>
<organism evidence="7 8">
    <name type="scientific">Triplophysa rosa</name>
    <name type="common">Cave loach</name>
    <dbReference type="NCBI Taxonomy" id="992332"/>
    <lineage>
        <taxon>Eukaryota</taxon>
        <taxon>Metazoa</taxon>
        <taxon>Chordata</taxon>
        <taxon>Craniata</taxon>
        <taxon>Vertebrata</taxon>
        <taxon>Euteleostomi</taxon>
        <taxon>Actinopterygii</taxon>
        <taxon>Neopterygii</taxon>
        <taxon>Teleostei</taxon>
        <taxon>Ostariophysi</taxon>
        <taxon>Cypriniformes</taxon>
        <taxon>Nemacheilidae</taxon>
        <taxon>Triplophysa</taxon>
    </lineage>
</organism>
<evidence type="ECO:0000256" key="5">
    <source>
        <dbReference type="SAM" id="SignalP"/>
    </source>
</evidence>
<comment type="subcellular location">
    <subcellularLocation>
        <location evidence="1">Membrane</location>
    </subcellularLocation>
</comment>
<feature type="domain" description="Immunoglobulin V-set" evidence="6">
    <location>
        <begin position="37"/>
        <end position="125"/>
    </location>
</feature>
<keyword evidence="2 4" id="KW-0812">Transmembrane</keyword>
<accession>A0A9W8C8A7</accession>
<dbReference type="Pfam" id="PF07686">
    <property type="entry name" value="V-set"/>
    <property type="match status" value="1"/>
</dbReference>
<evidence type="ECO:0000313" key="7">
    <source>
        <dbReference type="EMBL" id="KAI7811061.1"/>
    </source>
</evidence>
<dbReference type="EMBL" id="JAFHDT010000004">
    <property type="protein sequence ID" value="KAI7811061.1"/>
    <property type="molecule type" value="Genomic_DNA"/>
</dbReference>
<sequence>MEIRGLLLKMRFFCVLSFWIFLSEIKTSTTEEFLIDGYTGQYVIISCSHVFAQNNRKYFCTDPCKDSDILVSSDWSSNGRFTLKDFMTGTFTVTITELQESDSGIYWCGVDRVGVDTFHKVNLRVYEDNSQTHTASIQELTTQTDSVSTSPTSETSTFTQLKTGLVKASSSPDAFTDEDTKAVPVYSILYAVVGLVVMLTVLAVELLCVCRYKERQTSARCASRTSTHIDNEYNSDESNTVYENYLDESANATEQKPKHETKDFKSTEDPIYQNICVNTSQADGIYTDL</sequence>
<dbReference type="AlphaFoldDB" id="A0A9W8C8A7"/>
<dbReference type="PANTHER" id="PTHR11860">
    <property type="entry name" value="POLYMERIC-IMMUNOGLOBULIN RECEPTOR"/>
    <property type="match status" value="1"/>
</dbReference>
<evidence type="ECO:0000256" key="4">
    <source>
        <dbReference type="SAM" id="Phobius"/>
    </source>
</evidence>
<keyword evidence="3 4" id="KW-0472">Membrane</keyword>
<keyword evidence="5" id="KW-0732">Signal</keyword>
<evidence type="ECO:0000313" key="8">
    <source>
        <dbReference type="Proteomes" id="UP001059041"/>
    </source>
</evidence>
<dbReference type="InterPro" id="IPR050671">
    <property type="entry name" value="CD300_family_receptors"/>
</dbReference>
<feature type="signal peptide" evidence="5">
    <location>
        <begin position="1"/>
        <end position="30"/>
    </location>
</feature>
<dbReference type="InterPro" id="IPR013106">
    <property type="entry name" value="Ig_V-set"/>
</dbReference>
<feature type="transmembrane region" description="Helical" evidence="4">
    <location>
        <begin position="188"/>
        <end position="210"/>
    </location>
</feature>
<dbReference type="InterPro" id="IPR036179">
    <property type="entry name" value="Ig-like_dom_sf"/>
</dbReference>
<evidence type="ECO:0000259" key="6">
    <source>
        <dbReference type="Pfam" id="PF07686"/>
    </source>
</evidence>
<dbReference type="PANTHER" id="PTHR11860:SF118">
    <property type="entry name" value="CMRF35-LIKE MOLECULE 3-RELATED"/>
    <property type="match status" value="1"/>
</dbReference>
<dbReference type="Proteomes" id="UP001059041">
    <property type="component" value="Linkage Group LG4"/>
</dbReference>
<reference evidence="7" key="1">
    <citation type="submission" date="2021-02" db="EMBL/GenBank/DDBJ databases">
        <title>Comparative genomics reveals that relaxation of natural selection precedes convergent phenotypic evolution of cavefish.</title>
        <authorList>
            <person name="Peng Z."/>
        </authorList>
    </citation>
    <scope>NUCLEOTIDE SEQUENCE</scope>
    <source>
        <tissue evidence="7">Muscle</tissue>
    </source>
</reference>
<evidence type="ECO:0000256" key="1">
    <source>
        <dbReference type="ARBA" id="ARBA00004370"/>
    </source>
</evidence>
<dbReference type="InterPro" id="IPR013783">
    <property type="entry name" value="Ig-like_fold"/>
</dbReference>
<dbReference type="SUPFAM" id="SSF48726">
    <property type="entry name" value="Immunoglobulin"/>
    <property type="match status" value="1"/>
</dbReference>
<feature type="chain" id="PRO_5040991246" evidence="5">
    <location>
        <begin position="31"/>
        <end position="289"/>
    </location>
</feature>
<keyword evidence="4" id="KW-1133">Transmembrane helix</keyword>
<keyword evidence="8" id="KW-1185">Reference proteome</keyword>
<evidence type="ECO:0000256" key="3">
    <source>
        <dbReference type="ARBA" id="ARBA00023136"/>
    </source>
</evidence>
<protein>
    <submittedName>
        <fullName evidence="7">CMRF35-like molecule 4</fullName>
    </submittedName>
</protein>
<name>A0A9W8C8A7_TRIRA</name>
<dbReference type="GO" id="GO:0004888">
    <property type="term" value="F:transmembrane signaling receptor activity"/>
    <property type="evidence" value="ECO:0007669"/>
    <property type="project" value="TreeGrafter"/>
</dbReference>
<proteinExistence type="predicted"/>
<dbReference type="GO" id="GO:0005886">
    <property type="term" value="C:plasma membrane"/>
    <property type="evidence" value="ECO:0007669"/>
    <property type="project" value="TreeGrafter"/>
</dbReference>
<comment type="caution">
    <text evidence="7">The sequence shown here is derived from an EMBL/GenBank/DDBJ whole genome shotgun (WGS) entry which is preliminary data.</text>
</comment>